<dbReference type="InterPro" id="IPR013221">
    <property type="entry name" value="Mur_ligase_cen"/>
</dbReference>
<dbReference type="PANTHER" id="PTHR11136">
    <property type="entry name" value="FOLYLPOLYGLUTAMATE SYNTHASE-RELATED"/>
    <property type="match status" value="1"/>
</dbReference>
<evidence type="ECO:0000259" key="12">
    <source>
        <dbReference type="Pfam" id="PF08245"/>
    </source>
</evidence>
<evidence type="ECO:0000256" key="7">
    <source>
        <dbReference type="ARBA" id="ARBA00022842"/>
    </source>
</evidence>
<evidence type="ECO:0000313" key="14">
    <source>
        <dbReference type="Proteomes" id="UP000230119"/>
    </source>
</evidence>
<dbReference type="PANTHER" id="PTHR11136:SF0">
    <property type="entry name" value="DIHYDROFOLATE SYNTHETASE-RELATED"/>
    <property type="match status" value="1"/>
</dbReference>
<evidence type="ECO:0000256" key="4">
    <source>
        <dbReference type="ARBA" id="ARBA00022723"/>
    </source>
</evidence>
<dbReference type="GO" id="GO:0004326">
    <property type="term" value="F:tetrahydrofolylpolyglutamate synthase activity"/>
    <property type="evidence" value="ECO:0007669"/>
    <property type="project" value="UniProtKB-EC"/>
</dbReference>
<keyword evidence="3 10" id="KW-0436">Ligase</keyword>
<organism evidence="13 14">
    <name type="scientific">Candidatus Roizmanbacteria bacterium CG03_land_8_20_14_0_80_39_12</name>
    <dbReference type="NCBI Taxonomy" id="1974847"/>
    <lineage>
        <taxon>Bacteria</taxon>
        <taxon>Candidatus Roizmaniibacteriota</taxon>
    </lineage>
</organism>
<evidence type="ECO:0000256" key="1">
    <source>
        <dbReference type="ARBA" id="ARBA00008276"/>
    </source>
</evidence>
<dbReference type="AlphaFoldDB" id="A0A2M7BRP2"/>
<dbReference type="EMBL" id="PEVA01000182">
    <property type="protein sequence ID" value="PIV08132.1"/>
    <property type="molecule type" value="Genomic_DNA"/>
</dbReference>
<evidence type="ECO:0000313" key="13">
    <source>
        <dbReference type="EMBL" id="PIV08132.1"/>
    </source>
</evidence>
<dbReference type="NCBIfam" id="TIGR01499">
    <property type="entry name" value="folC"/>
    <property type="match status" value="1"/>
</dbReference>
<keyword evidence="4" id="KW-0479">Metal-binding</keyword>
<feature type="domain" description="Mur ligase central" evidence="12">
    <location>
        <begin position="68"/>
        <end position="295"/>
    </location>
</feature>
<dbReference type="InterPro" id="IPR001645">
    <property type="entry name" value="Folylpolyglutamate_synth"/>
</dbReference>
<name>A0A2M7BRP2_9BACT</name>
<dbReference type="SUPFAM" id="SSF53623">
    <property type="entry name" value="MurD-like peptide ligases, catalytic domain"/>
    <property type="match status" value="1"/>
</dbReference>
<feature type="domain" description="Mur ligase C-terminal" evidence="11">
    <location>
        <begin position="323"/>
        <end position="439"/>
    </location>
</feature>
<comment type="similarity">
    <text evidence="1 10">Belongs to the folylpolyglutamate synthase family.</text>
</comment>
<sequence>MNYHEIKYIVDIINSHMFSSIRQIEDYLQTLIPDSSQLRFPGEEGIKRTKEFLKLLDSPQNKLKIIHIAGTSGKGSTSFMISNLLAAHGFTVGLSLSPHLLDMRERFEINNHLISPQKFINYFEEIAPSIEKMLSSQYGKITYFEALVGMTYYTFFKEKVDYAVVETGLGGEFDGTNTVDRTDKLAVLSRIGFDHMKILGTTLPEITHQKAMICAMRGDLITINQYPSVYEEIKKVVDKKKGHLLIVKKNATKNITLTQENTTLSFKWNSMAFKNITLGLLGGHQVQNASLALAALGHLSKRDKFTLKIDTVVSTLRTLRFKGRFDIISRKNGQIILDGAHNVPKMKAFLKALKKIYPDKKFTFIIAFKKGKEYKKMLQLIIPYAIKIVVTHIFSESQDLQHFSVSAKAIVDEVSRLGFYQVTTVSNIKDIVRMIRMDASSFVITGSLYLLGDIYTELE</sequence>
<evidence type="ECO:0000256" key="8">
    <source>
        <dbReference type="ARBA" id="ARBA00030592"/>
    </source>
</evidence>
<dbReference type="Gene3D" id="3.40.1190.10">
    <property type="entry name" value="Mur-like, catalytic domain"/>
    <property type="match status" value="1"/>
</dbReference>
<dbReference type="Pfam" id="PF02875">
    <property type="entry name" value="Mur_ligase_C"/>
    <property type="match status" value="1"/>
</dbReference>
<keyword evidence="5 10" id="KW-0547">Nucleotide-binding</keyword>
<dbReference type="SUPFAM" id="SSF53244">
    <property type="entry name" value="MurD-like peptide ligases, peptide-binding domain"/>
    <property type="match status" value="1"/>
</dbReference>
<dbReference type="InterPro" id="IPR004101">
    <property type="entry name" value="Mur_ligase_C"/>
</dbReference>
<comment type="caution">
    <text evidence="13">The sequence shown here is derived from an EMBL/GenBank/DDBJ whole genome shotgun (WGS) entry which is preliminary data.</text>
</comment>
<evidence type="ECO:0000256" key="10">
    <source>
        <dbReference type="PIRNR" id="PIRNR001563"/>
    </source>
</evidence>
<dbReference type="EC" id="6.3.2.17" evidence="2"/>
<protein>
    <recommendedName>
        <fullName evidence="2">tetrahydrofolate synthase</fullName>
        <ecNumber evidence="2">6.3.2.17</ecNumber>
    </recommendedName>
    <alternativeName>
        <fullName evidence="8">Tetrahydrofolylpolyglutamate synthase</fullName>
    </alternativeName>
</protein>
<dbReference type="Proteomes" id="UP000230119">
    <property type="component" value="Unassembled WGS sequence"/>
</dbReference>
<dbReference type="GO" id="GO:0046872">
    <property type="term" value="F:metal ion binding"/>
    <property type="evidence" value="ECO:0007669"/>
    <property type="project" value="UniProtKB-KW"/>
</dbReference>
<dbReference type="InterPro" id="IPR036615">
    <property type="entry name" value="Mur_ligase_C_dom_sf"/>
</dbReference>
<gene>
    <name evidence="13" type="ORF">COS52_04295</name>
</gene>
<dbReference type="GO" id="GO:0008841">
    <property type="term" value="F:dihydrofolate synthase activity"/>
    <property type="evidence" value="ECO:0007669"/>
    <property type="project" value="TreeGrafter"/>
</dbReference>
<dbReference type="Gene3D" id="3.90.190.20">
    <property type="entry name" value="Mur ligase, C-terminal domain"/>
    <property type="match status" value="1"/>
</dbReference>
<keyword evidence="7" id="KW-0460">Magnesium</keyword>
<dbReference type="PIRSF" id="PIRSF001563">
    <property type="entry name" value="Folylpolyglu_synth"/>
    <property type="match status" value="1"/>
</dbReference>
<comment type="catalytic activity">
    <reaction evidence="9">
        <text>(6S)-5,6,7,8-tetrahydrofolyl-(gamma-L-Glu)(n) + L-glutamate + ATP = (6S)-5,6,7,8-tetrahydrofolyl-(gamma-L-Glu)(n+1) + ADP + phosphate + H(+)</text>
        <dbReference type="Rhea" id="RHEA:10580"/>
        <dbReference type="Rhea" id="RHEA-COMP:14738"/>
        <dbReference type="Rhea" id="RHEA-COMP:14740"/>
        <dbReference type="ChEBI" id="CHEBI:15378"/>
        <dbReference type="ChEBI" id="CHEBI:29985"/>
        <dbReference type="ChEBI" id="CHEBI:30616"/>
        <dbReference type="ChEBI" id="CHEBI:43474"/>
        <dbReference type="ChEBI" id="CHEBI:141005"/>
        <dbReference type="ChEBI" id="CHEBI:456216"/>
        <dbReference type="EC" id="6.3.2.17"/>
    </reaction>
</comment>
<accession>A0A2M7BRP2</accession>
<evidence type="ECO:0000256" key="3">
    <source>
        <dbReference type="ARBA" id="ARBA00022598"/>
    </source>
</evidence>
<reference evidence="14" key="1">
    <citation type="submission" date="2017-09" db="EMBL/GenBank/DDBJ databases">
        <title>Depth-based differentiation of microbial function through sediment-hosted aquifers and enrichment of novel symbionts in the deep terrestrial subsurface.</title>
        <authorList>
            <person name="Probst A.J."/>
            <person name="Ladd B."/>
            <person name="Jarett J.K."/>
            <person name="Geller-Mcgrath D.E."/>
            <person name="Sieber C.M.K."/>
            <person name="Emerson J.B."/>
            <person name="Anantharaman K."/>
            <person name="Thomas B.C."/>
            <person name="Malmstrom R."/>
            <person name="Stieglmeier M."/>
            <person name="Klingl A."/>
            <person name="Woyke T."/>
            <person name="Ryan C.M."/>
            <person name="Banfield J.F."/>
        </authorList>
    </citation>
    <scope>NUCLEOTIDE SEQUENCE [LARGE SCALE GENOMIC DNA]</scope>
</reference>
<dbReference type="InterPro" id="IPR036565">
    <property type="entry name" value="Mur-like_cat_sf"/>
</dbReference>
<dbReference type="GO" id="GO:0005737">
    <property type="term" value="C:cytoplasm"/>
    <property type="evidence" value="ECO:0007669"/>
    <property type="project" value="TreeGrafter"/>
</dbReference>
<evidence type="ECO:0000256" key="5">
    <source>
        <dbReference type="ARBA" id="ARBA00022741"/>
    </source>
</evidence>
<proteinExistence type="inferred from homology"/>
<evidence type="ECO:0000256" key="6">
    <source>
        <dbReference type="ARBA" id="ARBA00022840"/>
    </source>
</evidence>
<evidence type="ECO:0000259" key="11">
    <source>
        <dbReference type="Pfam" id="PF02875"/>
    </source>
</evidence>
<evidence type="ECO:0000256" key="2">
    <source>
        <dbReference type="ARBA" id="ARBA00013025"/>
    </source>
</evidence>
<keyword evidence="6 10" id="KW-0067">ATP-binding</keyword>
<dbReference type="Pfam" id="PF08245">
    <property type="entry name" value="Mur_ligase_M"/>
    <property type="match status" value="1"/>
</dbReference>
<evidence type="ECO:0000256" key="9">
    <source>
        <dbReference type="ARBA" id="ARBA00047493"/>
    </source>
</evidence>
<dbReference type="GO" id="GO:0005524">
    <property type="term" value="F:ATP binding"/>
    <property type="evidence" value="ECO:0007669"/>
    <property type="project" value="UniProtKB-KW"/>
</dbReference>